<accession>A0A565A7L8</accession>
<dbReference type="VEuPathDB" id="PlasmoDB:PVP01_0006990"/>
<organism evidence="2">
    <name type="scientific">Plasmodium vivax</name>
    <name type="common">malaria parasite P. vivax</name>
    <dbReference type="NCBI Taxonomy" id="5855"/>
    <lineage>
        <taxon>Eukaryota</taxon>
        <taxon>Sar</taxon>
        <taxon>Alveolata</taxon>
        <taxon>Apicomplexa</taxon>
        <taxon>Aconoidasida</taxon>
        <taxon>Haemosporida</taxon>
        <taxon>Plasmodiidae</taxon>
        <taxon>Plasmodium</taxon>
        <taxon>Plasmodium (Plasmodium)</taxon>
    </lineage>
</organism>
<evidence type="ECO:0000256" key="1">
    <source>
        <dbReference type="SAM" id="MobiDB-lite"/>
    </source>
</evidence>
<name>A0A565A7L8_PLAVI</name>
<dbReference type="AlphaFoldDB" id="A0A565A7L8"/>
<gene>
    <name evidence="2" type="ORF">PVP01_0006990</name>
</gene>
<feature type="compositionally biased region" description="Polar residues" evidence="1">
    <location>
        <begin position="226"/>
        <end position="238"/>
    </location>
</feature>
<dbReference type="VEuPathDB" id="PlasmoDB:PVX_031190"/>
<proteinExistence type="predicted"/>
<protein>
    <submittedName>
        <fullName evidence="2">VIR protein</fullName>
    </submittedName>
</protein>
<dbReference type="VEuPathDB" id="PlasmoDB:PVW1_020006600"/>
<reference evidence="2" key="1">
    <citation type="submission" date="2016-07" db="EMBL/GenBank/DDBJ databases">
        <authorList>
            <consortium name="Pathogen Informatics"/>
        </authorList>
    </citation>
    <scope>NUCLEOTIDE SEQUENCE</scope>
</reference>
<sequence length="472" mass="53794">MSPCRTGSDTYLNHACYTYLKVKFKDIKVGEYSLDAFKKIYDIFQKENNRHSYYHPLFRELVSHTTNDSVFYSADPRIPCNFINYLLNDNLRNKKYLYDDISHYDIYQKFVKDFYIERHGGYHQNQVCDVHIDAIKEEIFQRMTSLYRLYDDYDDLNEQKENVDSTACDKLGKFASLFNYNARTHGKYDNEIHEKLKGLKCLIEKKISSIYDTCNTNINYFHLQEPSSTVQEKQNQDLSHGKRHQEPETKSPEILSTTQETDALLTYMPQVLNEPEVPEGLPPSRGSERLNTLMESHHPVGSVHLKPLGYEWETENYESRGSHVSGTSHESASYKPEFFHRLGGSNMKRPQESHLLMEKEKGNTEAGIYSPGFQISNAAAKEEGASGILSSITGVLGDVEPGPVLGVSGGMGALFLLFKYTPVGTFFRGGRVRARRIPSGFSGQFLGTFPDMQDYGGGYVGYSPMDIPHLAE</sequence>
<evidence type="ECO:0000313" key="2">
    <source>
        <dbReference type="EMBL" id="VUZ99986.1"/>
    </source>
</evidence>
<dbReference type="Proteomes" id="UP000220605">
    <property type="component" value="Unassembled WGS sequence"/>
</dbReference>
<feature type="region of interest" description="Disordered" evidence="1">
    <location>
        <begin position="226"/>
        <end position="256"/>
    </location>
</feature>
<dbReference type="EMBL" id="FLZR02000024">
    <property type="protein sequence ID" value="VUZ99986.1"/>
    <property type="molecule type" value="Genomic_DNA"/>
</dbReference>
<dbReference type="VEuPathDB" id="PlasmoDB:PVPAM_110055000"/>